<accession>A0ABU3Z9J1</accession>
<evidence type="ECO:0000313" key="1">
    <source>
        <dbReference type="EMBL" id="MDV5088367.1"/>
    </source>
</evidence>
<name>A0ABU3Z9J1_9FIRM</name>
<sequence length="132" mass="15062">MSKHEELDLATIQKTFDEVKQEESKVKTVKVDIFDVPENEVEEYKKIREEVATAAMDIMKPYCVSVKRETLDAEEGEAVVGYYITGEILMAVILDPFEVPVMKVANDKGKLKEYIFAANELTEEMIHSLQSQ</sequence>
<protein>
    <submittedName>
        <fullName evidence="1">Uncharacterized protein</fullName>
    </submittedName>
</protein>
<keyword evidence="2" id="KW-1185">Reference proteome</keyword>
<gene>
    <name evidence="1" type="ORF">RVY80_05835</name>
</gene>
<dbReference type="EMBL" id="JAWJZB010000006">
    <property type="protein sequence ID" value="MDV5088367.1"/>
    <property type="molecule type" value="Genomic_DNA"/>
</dbReference>
<evidence type="ECO:0000313" key="2">
    <source>
        <dbReference type="Proteomes" id="UP001272515"/>
    </source>
</evidence>
<dbReference type="RefSeq" id="WP_295187821.1">
    <property type="nucleotide sequence ID" value="NZ_JAWJZA010000003.1"/>
</dbReference>
<reference evidence="1 2" key="1">
    <citation type="submission" date="2023-10" db="EMBL/GenBank/DDBJ databases">
        <title>Veillonella sp. nov., isolated from a pig farm feces dump.</title>
        <authorList>
            <person name="Chang Y.-H."/>
        </authorList>
    </citation>
    <scope>NUCLEOTIDE SEQUENCE [LARGE SCALE GENOMIC DNA]</scope>
    <source>
        <strain evidence="1 2">YH-vei2233</strain>
    </source>
</reference>
<dbReference type="Proteomes" id="UP001272515">
    <property type="component" value="Unassembled WGS sequence"/>
</dbReference>
<organism evidence="1 2">
    <name type="scientific">Veillonella absiana</name>
    <dbReference type="NCBI Taxonomy" id="3079305"/>
    <lineage>
        <taxon>Bacteria</taxon>
        <taxon>Bacillati</taxon>
        <taxon>Bacillota</taxon>
        <taxon>Negativicutes</taxon>
        <taxon>Veillonellales</taxon>
        <taxon>Veillonellaceae</taxon>
        <taxon>Veillonella</taxon>
    </lineage>
</organism>
<comment type="caution">
    <text evidence="1">The sequence shown here is derived from an EMBL/GenBank/DDBJ whole genome shotgun (WGS) entry which is preliminary data.</text>
</comment>
<proteinExistence type="predicted"/>